<feature type="transmembrane region" description="Helical" evidence="2">
    <location>
        <begin position="15"/>
        <end position="38"/>
    </location>
</feature>
<accession>K2MNZ4</accession>
<feature type="region of interest" description="Disordered" evidence="1">
    <location>
        <begin position="70"/>
        <end position="109"/>
    </location>
</feature>
<evidence type="ECO:0000256" key="1">
    <source>
        <dbReference type="SAM" id="MobiDB-lite"/>
    </source>
</evidence>
<name>K2MNZ4_TRYCR</name>
<dbReference type="OrthoDB" id="10658175at2759"/>
<keyword evidence="2" id="KW-1133">Transmembrane helix</keyword>
<keyword evidence="2" id="KW-0812">Transmembrane</keyword>
<gene>
    <name evidence="3" type="ORF">MOQ_007403</name>
</gene>
<feature type="region of interest" description="Disordered" evidence="1">
    <location>
        <begin position="136"/>
        <end position="207"/>
    </location>
</feature>
<dbReference type="EMBL" id="AHKC01014755">
    <property type="protein sequence ID" value="EKF28835.1"/>
    <property type="molecule type" value="Genomic_DNA"/>
</dbReference>
<feature type="compositionally biased region" description="Polar residues" evidence="1">
    <location>
        <begin position="87"/>
        <end position="96"/>
    </location>
</feature>
<feature type="non-terminal residue" evidence="3">
    <location>
        <position position="343"/>
    </location>
</feature>
<keyword evidence="2" id="KW-0472">Membrane</keyword>
<evidence type="ECO:0008006" key="5">
    <source>
        <dbReference type="Google" id="ProtNLM"/>
    </source>
</evidence>
<evidence type="ECO:0000256" key="2">
    <source>
        <dbReference type="SAM" id="Phobius"/>
    </source>
</evidence>
<comment type="caution">
    <text evidence="3">The sequence shown here is derived from an EMBL/GenBank/DDBJ whole genome shotgun (WGS) entry which is preliminary data.</text>
</comment>
<evidence type="ECO:0000313" key="3">
    <source>
        <dbReference type="EMBL" id="EKF28835.1"/>
    </source>
</evidence>
<organism evidence="3 4">
    <name type="scientific">Trypanosoma cruzi marinkellei</name>
    <dbReference type="NCBI Taxonomy" id="85056"/>
    <lineage>
        <taxon>Eukaryota</taxon>
        <taxon>Discoba</taxon>
        <taxon>Euglenozoa</taxon>
        <taxon>Kinetoplastea</taxon>
        <taxon>Metakinetoplastina</taxon>
        <taxon>Trypanosomatida</taxon>
        <taxon>Trypanosomatidae</taxon>
        <taxon>Trypanosoma</taxon>
        <taxon>Schizotrypanum</taxon>
    </lineage>
</organism>
<evidence type="ECO:0000313" key="4">
    <source>
        <dbReference type="Proteomes" id="UP000007350"/>
    </source>
</evidence>
<protein>
    <recommendedName>
        <fullName evidence="5">Mucin-associated surface protein (MASP)</fullName>
    </recommendedName>
</protein>
<feature type="compositionally biased region" description="Basic and acidic residues" evidence="1">
    <location>
        <begin position="141"/>
        <end position="155"/>
    </location>
</feature>
<dbReference type="AlphaFoldDB" id="K2MNZ4"/>
<dbReference type="Proteomes" id="UP000007350">
    <property type="component" value="Unassembled WGS sequence"/>
</dbReference>
<sequence length="343" mass="37057">MGCCYFDCAVPVRGVAAVSLLLFSLCVDGLLVCVEACTQVTGVMAMMMTGRVLLVCALCVLWCGAGGGGCSETSSVPENGKPREVTIPTTGNQSIDGTEGGDPTGNNANLQAQPLAEQAPAVAVTVTTNLPVEQTTVTEKAVVEDKQKKDEKKGDDDGDKEEEDEEEVDEDGEDDESEDHEEGEEDDEEKEGEEEQKIIPAPPKGCQQAVKNSQFCHLVRREHRIKQISTALKSLAAVKAAPRSPAPPPVFCFLLLRVRLLLLWCPRESEGERVVHRPHTHSSFSLSVCVSPCMDSRPHLTPRSTHIMCPLYICMHTHAGPLVLSFAPHAPLPSCLPAWAGHR</sequence>
<proteinExistence type="predicted"/>
<keyword evidence="4" id="KW-1185">Reference proteome</keyword>
<feature type="transmembrane region" description="Helical" evidence="2">
    <location>
        <begin position="50"/>
        <end position="69"/>
    </location>
</feature>
<feature type="compositionally biased region" description="Acidic residues" evidence="1">
    <location>
        <begin position="156"/>
        <end position="194"/>
    </location>
</feature>
<reference evidence="3 4" key="1">
    <citation type="journal article" date="2012" name="BMC Genomics">
        <title>Comparative genomic analysis of human infective Trypanosoma cruzi lineages with the bat-restricted subspecies T. cruzi marinkellei.</title>
        <authorList>
            <person name="Franzen O."/>
            <person name="Talavera-Lopez C."/>
            <person name="Ochaya S."/>
            <person name="Butler C.E."/>
            <person name="Messenger L.A."/>
            <person name="Lewis M.D."/>
            <person name="Llewellyn M.S."/>
            <person name="Marinkelle C.J."/>
            <person name="Tyler K.M."/>
            <person name="Miles M.A."/>
            <person name="Andersson B."/>
        </authorList>
    </citation>
    <scope>NUCLEOTIDE SEQUENCE [LARGE SCALE GENOMIC DNA]</scope>
    <source>
        <strain evidence="3 4">B7</strain>
    </source>
</reference>